<feature type="region of interest" description="Disordered" evidence="10">
    <location>
        <begin position="435"/>
        <end position="464"/>
    </location>
</feature>
<organism evidence="13 14">
    <name type="scientific">Bodo saltans</name>
    <name type="common">Flagellated protozoan</name>
    <dbReference type="NCBI Taxonomy" id="75058"/>
    <lineage>
        <taxon>Eukaryota</taxon>
        <taxon>Discoba</taxon>
        <taxon>Euglenozoa</taxon>
        <taxon>Kinetoplastea</taxon>
        <taxon>Metakinetoplastina</taxon>
        <taxon>Eubodonida</taxon>
        <taxon>Bodonidae</taxon>
        <taxon>Bodo</taxon>
    </lineage>
</organism>
<keyword evidence="14" id="KW-1185">Reference proteome</keyword>
<evidence type="ECO:0000256" key="2">
    <source>
        <dbReference type="ARBA" id="ARBA00004123"/>
    </source>
</evidence>
<dbReference type="CDD" id="cd09857">
    <property type="entry name" value="PIN_EXO1"/>
    <property type="match status" value="1"/>
</dbReference>
<dbReference type="GO" id="GO:0006281">
    <property type="term" value="P:DNA repair"/>
    <property type="evidence" value="ECO:0007669"/>
    <property type="project" value="UniProtKB-KW"/>
</dbReference>
<evidence type="ECO:0000313" key="13">
    <source>
        <dbReference type="EMBL" id="CUG06451.1"/>
    </source>
</evidence>
<dbReference type="InterPro" id="IPR029060">
    <property type="entry name" value="PIN-like_dom_sf"/>
</dbReference>
<dbReference type="InterPro" id="IPR019974">
    <property type="entry name" value="XPG_CS"/>
</dbReference>
<dbReference type="Gene3D" id="3.40.50.1010">
    <property type="entry name" value="5'-nuclease"/>
    <property type="match status" value="1"/>
</dbReference>
<feature type="region of interest" description="Disordered" evidence="10">
    <location>
        <begin position="643"/>
        <end position="663"/>
    </location>
</feature>
<dbReference type="GO" id="GO:0017108">
    <property type="term" value="F:5'-flap endonuclease activity"/>
    <property type="evidence" value="ECO:0007669"/>
    <property type="project" value="TreeGrafter"/>
</dbReference>
<evidence type="ECO:0000259" key="12">
    <source>
        <dbReference type="SMART" id="SM00485"/>
    </source>
</evidence>
<reference evidence="14" key="1">
    <citation type="submission" date="2015-09" db="EMBL/GenBank/DDBJ databases">
        <authorList>
            <consortium name="Pathogen Informatics"/>
        </authorList>
    </citation>
    <scope>NUCLEOTIDE SEQUENCE [LARGE SCALE GENOMIC DNA]</scope>
    <source>
        <strain evidence="14">Lake Konstanz</strain>
    </source>
</reference>
<keyword evidence="6" id="KW-0378">Hydrolase</keyword>
<dbReference type="Proteomes" id="UP000051952">
    <property type="component" value="Unassembled WGS sequence"/>
</dbReference>
<keyword evidence="7" id="KW-0460">Magnesium</keyword>
<dbReference type="GO" id="GO:0046872">
    <property type="term" value="F:metal ion binding"/>
    <property type="evidence" value="ECO:0007669"/>
    <property type="project" value="UniProtKB-KW"/>
</dbReference>
<evidence type="ECO:0000256" key="3">
    <source>
        <dbReference type="ARBA" id="ARBA00022722"/>
    </source>
</evidence>
<evidence type="ECO:0000256" key="7">
    <source>
        <dbReference type="ARBA" id="ARBA00022842"/>
    </source>
</evidence>
<evidence type="ECO:0000256" key="1">
    <source>
        <dbReference type="ARBA" id="ARBA00001946"/>
    </source>
</evidence>
<dbReference type="SMART" id="SM00484">
    <property type="entry name" value="XPGI"/>
    <property type="match status" value="1"/>
</dbReference>
<feature type="domain" description="XPG N-terminal" evidence="12">
    <location>
        <begin position="1"/>
        <end position="99"/>
    </location>
</feature>
<protein>
    <submittedName>
        <fullName evidence="13">Uncharacterized protein</fullName>
    </submittedName>
</protein>
<dbReference type="SMART" id="SM00279">
    <property type="entry name" value="HhH2"/>
    <property type="match status" value="1"/>
</dbReference>
<keyword evidence="9" id="KW-0539">Nucleus</keyword>
<dbReference type="FunFam" id="3.40.50.1010:FF:000002">
    <property type="entry name" value="Exonuclease 1, putative"/>
    <property type="match status" value="1"/>
</dbReference>
<feature type="domain" description="XPG-I" evidence="11">
    <location>
        <begin position="138"/>
        <end position="211"/>
    </location>
</feature>
<dbReference type="SUPFAM" id="SSF47807">
    <property type="entry name" value="5' to 3' exonuclease, C-terminal subdomain"/>
    <property type="match status" value="1"/>
</dbReference>
<keyword evidence="3" id="KW-0540">Nuclease</keyword>
<comment type="subcellular location">
    <subcellularLocation>
        <location evidence="2">Nucleus</location>
    </subcellularLocation>
</comment>
<dbReference type="InterPro" id="IPR044752">
    <property type="entry name" value="PIN-like_EXO1"/>
</dbReference>
<evidence type="ECO:0000256" key="8">
    <source>
        <dbReference type="ARBA" id="ARBA00023204"/>
    </source>
</evidence>
<dbReference type="SMART" id="SM00485">
    <property type="entry name" value="XPGN"/>
    <property type="match status" value="1"/>
</dbReference>
<dbReference type="PROSITE" id="PS00842">
    <property type="entry name" value="XPG_2"/>
    <property type="match status" value="1"/>
</dbReference>
<dbReference type="PANTHER" id="PTHR11081:SF65">
    <property type="entry name" value="DNA DAMAGE-INDUCIBLE PROTEIN DIN7-RELATED"/>
    <property type="match status" value="1"/>
</dbReference>
<dbReference type="Pfam" id="PF00752">
    <property type="entry name" value="XPG_N"/>
    <property type="match status" value="1"/>
</dbReference>
<evidence type="ECO:0000256" key="9">
    <source>
        <dbReference type="ARBA" id="ARBA00023242"/>
    </source>
</evidence>
<dbReference type="InterPro" id="IPR008918">
    <property type="entry name" value="HhH2"/>
</dbReference>
<evidence type="ECO:0000256" key="4">
    <source>
        <dbReference type="ARBA" id="ARBA00022723"/>
    </source>
</evidence>
<keyword evidence="8" id="KW-0234">DNA repair</keyword>
<dbReference type="OMA" id="NLETHAT"/>
<dbReference type="GO" id="GO:0005634">
    <property type="term" value="C:nucleus"/>
    <property type="evidence" value="ECO:0007669"/>
    <property type="project" value="UniProtKB-SubCell"/>
</dbReference>
<dbReference type="InterPro" id="IPR006086">
    <property type="entry name" value="XPG-I_dom"/>
</dbReference>
<dbReference type="CDD" id="cd09901">
    <property type="entry name" value="H3TH_FEN1-like"/>
    <property type="match status" value="1"/>
</dbReference>
<accession>A0A0S4IX80</accession>
<dbReference type="AlphaFoldDB" id="A0A0S4IX80"/>
<dbReference type="Pfam" id="PF00867">
    <property type="entry name" value="XPG_I"/>
    <property type="match status" value="1"/>
</dbReference>
<dbReference type="SUPFAM" id="SSF88723">
    <property type="entry name" value="PIN domain-like"/>
    <property type="match status" value="1"/>
</dbReference>
<feature type="region of interest" description="Disordered" evidence="10">
    <location>
        <begin position="551"/>
        <end position="574"/>
    </location>
</feature>
<gene>
    <name evidence="13" type="ORF">BSAL_72710</name>
</gene>
<dbReference type="EMBL" id="CYKH01000587">
    <property type="protein sequence ID" value="CUG06451.1"/>
    <property type="molecule type" value="Genomic_DNA"/>
</dbReference>
<feature type="compositionally biased region" description="Low complexity" evidence="10">
    <location>
        <begin position="650"/>
        <end position="663"/>
    </location>
</feature>
<dbReference type="InterPro" id="IPR006085">
    <property type="entry name" value="XPG_DNA_repair_N"/>
</dbReference>
<evidence type="ECO:0000259" key="11">
    <source>
        <dbReference type="SMART" id="SM00484"/>
    </source>
</evidence>
<dbReference type="GO" id="GO:0003677">
    <property type="term" value="F:DNA binding"/>
    <property type="evidence" value="ECO:0007669"/>
    <property type="project" value="InterPro"/>
</dbReference>
<name>A0A0S4IX80_BODSA</name>
<keyword evidence="4" id="KW-0479">Metal-binding</keyword>
<dbReference type="PRINTS" id="PR00853">
    <property type="entry name" value="XPGRADSUPER"/>
</dbReference>
<dbReference type="InterPro" id="IPR006084">
    <property type="entry name" value="XPG/Rad2"/>
</dbReference>
<proteinExistence type="predicted"/>
<feature type="region of interest" description="Disordered" evidence="10">
    <location>
        <begin position="600"/>
        <end position="620"/>
    </location>
</feature>
<dbReference type="PANTHER" id="PTHR11081">
    <property type="entry name" value="FLAP ENDONUCLEASE FAMILY MEMBER"/>
    <property type="match status" value="1"/>
</dbReference>
<feature type="compositionally biased region" description="Polar residues" evidence="10">
    <location>
        <begin position="554"/>
        <end position="565"/>
    </location>
</feature>
<keyword evidence="5" id="KW-0227">DNA damage</keyword>
<evidence type="ECO:0000256" key="6">
    <source>
        <dbReference type="ARBA" id="ARBA00022801"/>
    </source>
</evidence>
<evidence type="ECO:0000256" key="5">
    <source>
        <dbReference type="ARBA" id="ARBA00022763"/>
    </source>
</evidence>
<dbReference type="Gene3D" id="1.10.150.20">
    <property type="entry name" value="5' to 3' exonuclease, C-terminal subdomain"/>
    <property type="match status" value="1"/>
</dbReference>
<sequence length="679" mass="73432">MGIKGLWKEVQPVCRAGHISQFRGLRVGVDTYCWLHRAVISCAAELALGKPCDKYLTFMMNRVDLLLRYGVTPVLIFDGDAMPMKQGTDADRKARRSQANEEGRRLLEQGAIDEAHRMLEKSLDVTTEIAFTVLQIMQDRGIECIVAPYEADAQLGYLSKEGYIHAVISEDSDLIVYHCGTLLAKMDSSGSCDCLYVRDLPNIPLLNQLSYESFVVGCIMSGCDYLPSLPNVGIKTAFKLIGTAKSIPLLMEALRTQHGFSQRELAPYEEALHKAFYCFAHHLVYDPVRKQVVPFRPFPIAVSHQEELIGAGWDSDLAVSVCRDCAVDPIAKQPYTKHHQANVDMYMRRVKGGQTSLTTFRGFEEKRSAKIVLGMAAAASSSSATRRLADSPGMREPRGEQLGMQFIGAQNSNARNPNRRQLVVSKYFHGGRAAVISDSDDDDSAPPTPNLETHATDNGLDSSTQCSTAVSTAASPALFTVPSPLPLLVADDEVHGAGSFTGGSPPLQEPIAVPPSVVVARGCPYGYPQCGQSHSIFLKCFEGRGWSKGADGLSPTSTQQDSDGVTTRPGKREREDVLTKPFVPAASDVIALRRVLGAPTQTSNLHTPQTPGLSDSSSAPNTITNGIGAAAMKKLRFMPPKVMTTPPPSTATSTTGSSAGVSDSTKAAAALFEQFTFRR</sequence>
<evidence type="ECO:0000313" key="14">
    <source>
        <dbReference type="Proteomes" id="UP000051952"/>
    </source>
</evidence>
<dbReference type="VEuPathDB" id="TriTrypDB:BSAL_72710"/>
<dbReference type="InterPro" id="IPR036279">
    <property type="entry name" value="5-3_exonuclease_C_sf"/>
</dbReference>
<comment type="cofactor">
    <cofactor evidence="1">
        <name>Mg(2+)</name>
        <dbReference type="ChEBI" id="CHEBI:18420"/>
    </cofactor>
</comment>
<evidence type="ECO:0000256" key="10">
    <source>
        <dbReference type="SAM" id="MobiDB-lite"/>
    </source>
</evidence>
<dbReference type="OrthoDB" id="26491at2759"/>